<dbReference type="PANTHER" id="PTHR34139">
    <property type="entry name" value="UPF0331 PROTEIN MJ0127"/>
    <property type="match status" value="1"/>
</dbReference>
<name>X1HZR2_9ZZZZ</name>
<keyword evidence="2" id="KW-1277">Toxin-antitoxin system</keyword>
<keyword evidence="1" id="KW-0597">Phosphoprotein</keyword>
<dbReference type="InterPro" id="IPR008201">
    <property type="entry name" value="HepT-like"/>
</dbReference>
<evidence type="ECO:0000256" key="6">
    <source>
        <dbReference type="ARBA" id="ARBA00024207"/>
    </source>
</evidence>
<comment type="similarity">
    <text evidence="6">Belongs to the HepT RNase toxin family.</text>
</comment>
<sequence length="57" mass="6766">LSDELKTAHPEIEWHRIAAFRNVLVHDYLGVDVERIWDITQRDVPELKRAVLVMLEE</sequence>
<evidence type="ECO:0000256" key="1">
    <source>
        <dbReference type="ARBA" id="ARBA00022553"/>
    </source>
</evidence>
<keyword evidence="5" id="KW-0378">Hydrolase</keyword>
<dbReference type="Gene3D" id="1.20.120.580">
    <property type="entry name" value="bsu32300-like"/>
    <property type="match status" value="1"/>
</dbReference>
<reference evidence="7" key="1">
    <citation type="journal article" date="2014" name="Front. Microbiol.">
        <title>High frequency of phylogenetically diverse reductive dehalogenase-homologous genes in deep subseafloor sedimentary metagenomes.</title>
        <authorList>
            <person name="Kawai M."/>
            <person name="Futagami T."/>
            <person name="Toyoda A."/>
            <person name="Takaki Y."/>
            <person name="Nishi S."/>
            <person name="Hori S."/>
            <person name="Arai W."/>
            <person name="Tsubouchi T."/>
            <person name="Morono Y."/>
            <person name="Uchiyama I."/>
            <person name="Ito T."/>
            <person name="Fujiyama A."/>
            <person name="Inagaki F."/>
            <person name="Takami H."/>
        </authorList>
    </citation>
    <scope>NUCLEOTIDE SEQUENCE</scope>
    <source>
        <strain evidence="7">Expedition CK06-06</strain>
    </source>
</reference>
<comment type="caution">
    <text evidence="7">The sequence shown here is derived from an EMBL/GenBank/DDBJ whole genome shotgun (WGS) entry which is preliminary data.</text>
</comment>
<organism evidence="7">
    <name type="scientific">marine sediment metagenome</name>
    <dbReference type="NCBI Taxonomy" id="412755"/>
    <lineage>
        <taxon>unclassified sequences</taxon>
        <taxon>metagenomes</taxon>
        <taxon>ecological metagenomes</taxon>
    </lineage>
</organism>
<evidence type="ECO:0000256" key="5">
    <source>
        <dbReference type="ARBA" id="ARBA00022801"/>
    </source>
</evidence>
<evidence type="ECO:0008006" key="8">
    <source>
        <dbReference type="Google" id="ProtNLM"/>
    </source>
</evidence>
<keyword evidence="4" id="KW-0547">Nucleotide-binding</keyword>
<accession>X1HZR2</accession>
<dbReference type="AlphaFoldDB" id="X1HZR2"/>
<dbReference type="GO" id="GO:0016787">
    <property type="term" value="F:hydrolase activity"/>
    <property type="evidence" value="ECO:0007669"/>
    <property type="project" value="UniProtKB-KW"/>
</dbReference>
<dbReference type="InterPro" id="IPR037038">
    <property type="entry name" value="HepT-like_sf"/>
</dbReference>
<protein>
    <recommendedName>
        <fullName evidence="8">DUF86 domain-containing protein</fullName>
    </recommendedName>
</protein>
<dbReference type="PANTHER" id="PTHR34139:SF1">
    <property type="entry name" value="RNASE MJ1380-RELATED"/>
    <property type="match status" value="1"/>
</dbReference>
<dbReference type="Pfam" id="PF01934">
    <property type="entry name" value="HepT-like"/>
    <property type="match status" value="1"/>
</dbReference>
<keyword evidence="3" id="KW-0540">Nuclease</keyword>
<evidence type="ECO:0000256" key="3">
    <source>
        <dbReference type="ARBA" id="ARBA00022722"/>
    </source>
</evidence>
<dbReference type="GO" id="GO:0000166">
    <property type="term" value="F:nucleotide binding"/>
    <property type="evidence" value="ECO:0007669"/>
    <property type="project" value="UniProtKB-KW"/>
</dbReference>
<dbReference type="EMBL" id="BARU01034270">
    <property type="protein sequence ID" value="GAH62535.1"/>
    <property type="molecule type" value="Genomic_DNA"/>
</dbReference>
<proteinExistence type="inferred from homology"/>
<dbReference type="InterPro" id="IPR051813">
    <property type="entry name" value="HepT_RNase_toxin"/>
</dbReference>
<evidence type="ECO:0000256" key="4">
    <source>
        <dbReference type="ARBA" id="ARBA00022741"/>
    </source>
</evidence>
<evidence type="ECO:0000313" key="7">
    <source>
        <dbReference type="EMBL" id="GAH62535.1"/>
    </source>
</evidence>
<gene>
    <name evidence="7" type="ORF">S03H2_53817</name>
</gene>
<feature type="non-terminal residue" evidence="7">
    <location>
        <position position="1"/>
    </location>
</feature>
<dbReference type="GO" id="GO:0004540">
    <property type="term" value="F:RNA nuclease activity"/>
    <property type="evidence" value="ECO:0007669"/>
    <property type="project" value="InterPro"/>
</dbReference>
<dbReference type="GO" id="GO:0110001">
    <property type="term" value="C:toxin-antitoxin complex"/>
    <property type="evidence" value="ECO:0007669"/>
    <property type="project" value="InterPro"/>
</dbReference>
<evidence type="ECO:0000256" key="2">
    <source>
        <dbReference type="ARBA" id="ARBA00022649"/>
    </source>
</evidence>